<dbReference type="GO" id="GO:0003676">
    <property type="term" value="F:nucleic acid binding"/>
    <property type="evidence" value="ECO:0007669"/>
    <property type="project" value="InterPro"/>
</dbReference>
<dbReference type="Gene3D" id="3.40.50.150">
    <property type="entry name" value="Vaccinia Virus protein VP39"/>
    <property type="match status" value="1"/>
</dbReference>
<protein>
    <submittedName>
        <fullName evidence="2">AGAP008665-PA-like protein</fullName>
    </submittedName>
</protein>
<name>A0A084VJ68_ANOSI</name>
<reference evidence="2 4" key="1">
    <citation type="journal article" date="2014" name="BMC Genomics">
        <title>Genome sequence of Anopheles sinensis provides insight into genetics basis of mosquito competence for malaria parasites.</title>
        <authorList>
            <person name="Zhou D."/>
            <person name="Zhang D."/>
            <person name="Ding G."/>
            <person name="Shi L."/>
            <person name="Hou Q."/>
            <person name="Ye Y."/>
            <person name="Xu Y."/>
            <person name="Zhou H."/>
            <person name="Xiong C."/>
            <person name="Li S."/>
            <person name="Yu J."/>
            <person name="Hong S."/>
            <person name="Yu X."/>
            <person name="Zou P."/>
            <person name="Chen C."/>
            <person name="Chang X."/>
            <person name="Wang W."/>
            <person name="Lv Y."/>
            <person name="Sun Y."/>
            <person name="Ma L."/>
            <person name="Shen B."/>
            <person name="Zhu C."/>
        </authorList>
    </citation>
    <scope>NUCLEOTIDE SEQUENCE [LARGE SCALE GENOMIC DNA]</scope>
</reference>
<dbReference type="EMBL" id="KE524860">
    <property type="protein sequence ID" value="KFB38012.1"/>
    <property type="molecule type" value="Genomic_DNA"/>
</dbReference>
<dbReference type="GO" id="GO:0008168">
    <property type="term" value="F:methyltransferase activity"/>
    <property type="evidence" value="ECO:0007669"/>
    <property type="project" value="InterPro"/>
</dbReference>
<dbReference type="InterPro" id="IPR007757">
    <property type="entry name" value="MT-A70-like"/>
</dbReference>
<dbReference type="Proteomes" id="UP000030765">
    <property type="component" value="Unassembled WGS sequence"/>
</dbReference>
<dbReference type="PANTHER" id="PTHR12829">
    <property type="entry name" value="N6-ADENOSINE-METHYLTRANSFERASE"/>
    <property type="match status" value="1"/>
</dbReference>
<dbReference type="GO" id="GO:0005634">
    <property type="term" value="C:nucleus"/>
    <property type="evidence" value="ECO:0007669"/>
    <property type="project" value="TreeGrafter"/>
</dbReference>
<dbReference type="GO" id="GO:0032259">
    <property type="term" value="P:methylation"/>
    <property type="evidence" value="ECO:0007669"/>
    <property type="project" value="InterPro"/>
</dbReference>
<dbReference type="VEuPathDB" id="VectorBase:ASIC005306"/>
<dbReference type="InterPro" id="IPR002052">
    <property type="entry name" value="DNA_methylase_N6_adenine_CS"/>
</dbReference>
<sequence length="177" mass="20349">MNGETYLIPPGVKFINSSVDRFTEYIMENEKFDLILLDPPWWNKYIRRVKAANAKIGYRMLTNEDIQAIPLERHLHADTFVVVWCTNAPTHIDAIKNNFFPKWGLELVATWYWIKITKGGQPVCKFNEPGKKQPYERIFIGLPAGSPLAKSVPSECFLYSVPSAIHSHKPPLYGNRN</sequence>
<evidence type="ECO:0000256" key="1">
    <source>
        <dbReference type="PROSITE-ProRule" id="PRU00489"/>
    </source>
</evidence>
<dbReference type="Pfam" id="PF05063">
    <property type="entry name" value="MT-A70"/>
    <property type="match status" value="1"/>
</dbReference>
<gene>
    <name evidence="2" type="ORF">ZHAS_00005306</name>
</gene>
<dbReference type="InterPro" id="IPR029063">
    <property type="entry name" value="SAM-dependent_MTases_sf"/>
</dbReference>
<evidence type="ECO:0000313" key="3">
    <source>
        <dbReference type="EnsemblMetazoa" id="ASIC005306-PA"/>
    </source>
</evidence>
<evidence type="ECO:0000313" key="4">
    <source>
        <dbReference type="Proteomes" id="UP000030765"/>
    </source>
</evidence>
<reference evidence="3" key="2">
    <citation type="submission" date="2020-05" db="UniProtKB">
        <authorList>
            <consortium name="EnsemblMetazoa"/>
        </authorList>
    </citation>
    <scope>IDENTIFICATION</scope>
</reference>
<dbReference type="VEuPathDB" id="VectorBase:ASIS018469"/>
<dbReference type="PROSITE" id="PS00092">
    <property type="entry name" value="N6_MTASE"/>
    <property type="match status" value="1"/>
</dbReference>
<evidence type="ECO:0000313" key="2">
    <source>
        <dbReference type="EMBL" id="KFB38012.1"/>
    </source>
</evidence>
<keyword evidence="4" id="KW-1185">Reference proteome</keyword>
<dbReference type="SUPFAM" id="SSF53335">
    <property type="entry name" value="S-adenosyl-L-methionine-dependent methyltransferases"/>
    <property type="match status" value="1"/>
</dbReference>
<dbReference type="EMBL" id="ATLV01013474">
    <property type="status" value="NOT_ANNOTATED_CDS"/>
    <property type="molecule type" value="Genomic_DNA"/>
</dbReference>
<dbReference type="STRING" id="74873.A0A084VJ68"/>
<accession>A0A084VJ68</accession>
<dbReference type="OrthoDB" id="61116at2759"/>
<comment type="similarity">
    <text evidence="1">Belongs to the MT-A70-like family.</text>
</comment>
<dbReference type="AlphaFoldDB" id="A0A084VJ68"/>
<dbReference type="PANTHER" id="PTHR12829:SF4">
    <property type="entry name" value="N(6)-ADENINE-SPECIFIC METHYLTRANSFERASE METTL4"/>
    <property type="match status" value="1"/>
</dbReference>
<dbReference type="PROSITE" id="PS51143">
    <property type="entry name" value="MT_A70"/>
    <property type="match status" value="1"/>
</dbReference>
<proteinExistence type="inferred from homology"/>
<dbReference type="EnsemblMetazoa" id="ASIC005306-RA">
    <property type="protein sequence ID" value="ASIC005306-PA"/>
    <property type="gene ID" value="ASIC005306"/>
</dbReference>
<organism evidence="2">
    <name type="scientific">Anopheles sinensis</name>
    <name type="common">Mosquito</name>
    <dbReference type="NCBI Taxonomy" id="74873"/>
    <lineage>
        <taxon>Eukaryota</taxon>
        <taxon>Metazoa</taxon>
        <taxon>Ecdysozoa</taxon>
        <taxon>Arthropoda</taxon>
        <taxon>Hexapoda</taxon>
        <taxon>Insecta</taxon>
        <taxon>Pterygota</taxon>
        <taxon>Neoptera</taxon>
        <taxon>Endopterygota</taxon>
        <taxon>Diptera</taxon>
        <taxon>Nematocera</taxon>
        <taxon>Culicoidea</taxon>
        <taxon>Culicidae</taxon>
        <taxon>Anophelinae</taxon>
        <taxon>Anopheles</taxon>
    </lineage>
</organism>